<comment type="similarity">
    <text evidence="1 5 6">Belongs to the universal ribosomal protein uS9 family.</text>
</comment>
<evidence type="ECO:0000256" key="4">
    <source>
        <dbReference type="ARBA" id="ARBA00035259"/>
    </source>
</evidence>
<dbReference type="PROSITE" id="PS00360">
    <property type="entry name" value="RIBOSOMAL_S9"/>
    <property type="match status" value="1"/>
</dbReference>
<accession>A0A7C0WS42</accession>
<reference evidence="7" key="1">
    <citation type="journal article" date="2020" name="mSystems">
        <title>Genome- and Community-Level Interaction Insights into Carbon Utilization and Element Cycling Functions of Hydrothermarchaeota in Hydrothermal Sediment.</title>
        <authorList>
            <person name="Zhou Z."/>
            <person name="Liu Y."/>
            <person name="Xu W."/>
            <person name="Pan J."/>
            <person name="Luo Z.H."/>
            <person name="Li M."/>
        </authorList>
    </citation>
    <scope>NUCLEOTIDE SEQUENCE [LARGE SCALE GENOMIC DNA]</scope>
    <source>
        <strain evidence="7">HyVt-19</strain>
    </source>
</reference>
<dbReference type="FunFam" id="3.30.230.10:FF:000001">
    <property type="entry name" value="30S ribosomal protein S9"/>
    <property type="match status" value="1"/>
</dbReference>
<evidence type="ECO:0000256" key="3">
    <source>
        <dbReference type="ARBA" id="ARBA00023274"/>
    </source>
</evidence>
<dbReference type="AlphaFoldDB" id="A0A7C0WS42"/>
<dbReference type="Proteomes" id="UP000886355">
    <property type="component" value="Unassembled WGS sequence"/>
</dbReference>
<evidence type="ECO:0000313" key="7">
    <source>
        <dbReference type="EMBL" id="HDL90024.1"/>
    </source>
</evidence>
<dbReference type="PANTHER" id="PTHR21569">
    <property type="entry name" value="RIBOSOMAL PROTEIN S9"/>
    <property type="match status" value="1"/>
</dbReference>
<dbReference type="GO" id="GO:0006412">
    <property type="term" value="P:translation"/>
    <property type="evidence" value="ECO:0007669"/>
    <property type="project" value="UniProtKB-UniRule"/>
</dbReference>
<keyword evidence="2 5" id="KW-0689">Ribosomal protein</keyword>
<dbReference type="InterPro" id="IPR020574">
    <property type="entry name" value="Ribosomal_uS9_CS"/>
</dbReference>
<dbReference type="Gene3D" id="3.30.230.10">
    <property type="match status" value="1"/>
</dbReference>
<dbReference type="InterPro" id="IPR023035">
    <property type="entry name" value="Ribosomal_uS9_bac/plastid"/>
</dbReference>
<evidence type="ECO:0000256" key="2">
    <source>
        <dbReference type="ARBA" id="ARBA00022980"/>
    </source>
</evidence>
<keyword evidence="3 5" id="KW-0687">Ribonucleoprotein</keyword>
<evidence type="ECO:0000256" key="5">
    <source>
        <dbReference type="HAMAP-Rule" id="MF_00532"/>
    </source>
</evidence>
<gene>
    <name evidence="5" type="primary">rpsI</name>
    <name evidence="7" type="ORF">ENG14_03880</name>
</gene>
<dbReference type="NCBIfam" id="NF001099">
    <property type="entry name" value="PRK00132.1"/>
    <property type="match status" value="1"/>
</dbReference>
<protein>
    <recommendedName>
        <fullName evidence="4 5">Small ribosomal subunit protein uS9</fullName>
    </recommendedName>
</protein>
<name>A0A7C0WS42_9BACT</name>
<dbReference type="GO" id="GO:0003735">
    <property type="term" value="F:structural constituent of ribosome"/>
    <property type="evidence" value="ECO:0007669"/>
    <property type="project" value="InterPro"/>
</dbReference>
<dbReference type="InterPro" id="IPR020568">
    <property type="entry name" value="Ribosomal_Su5_D2-typ_SF"/>
</dbReference>
<organism evidence="7">
    <name type="scientific">Thermodesulforhabdus norvegica</name>
    <dbReference type="NCBI Taxonomy" id="39841"/>
    <lineage>
        <taxon>Bacteria</taxon>
        <taxon>Pseudomonadati</taxon>
        <taxon>Thermodesulfobacteriota</taxon>
        <taxon>Syntrophobacteria</taxon>
        <taxon>Syntrophobacterales</taxon>
        <taxon>Thermodesulforhabdaceae</taxon>
        <taxon>Thermodesulforhabdus</taxon>
    </lineage>
</organism>
<dbReference type="PANTHER" id="PTHR21569:SF1">
    <property type="entry name" value="SMALL RIBOSOMAL SUBUNIT PROTEIN US9M"/>
    <property type="match status" value="1"/>
</dbReference>
<dbReference type="Pfam" id="PF00380">
    <property type="entry name" value="Ribosomal_S9"/>
    <property type="match status" value="1"/>
</dbReference>
<proteinExistence type="inferred from homology"/>
<dbReference type="InterPro" id="IPR014721">
    <property type="entry name" value="Ribsml_uS5_D2-typ_fold_subgr"/>
</dbReference>
<dbReference type="EMBL" id="DQZW01000183">
    <property type="protein sequence ID" value="HDL90024.1"/>
    <property type="molecule type" value="Genomic_DNA"/>
</dbReference>
<dbReference type="GO" id="GO:0003723">
    <property type="term" value="F:RNA binding"/>
    <property type="evidence" value="ECO:0007669"/>
    <property type="project" value="TreeGrafter"/>
</dbReference>
<dbReference type="SUPFAM" id="SSF54211">
    <property type="entry name" value="Ribosomal protein S5 domain 2-like"/>
    <property type="match status" value="1"/>
</dbReference>
<sequence>MTEQQRVYATGKRKTAVARVWVSPGNGNIVVNKKSLDEYIERETSRMIVCQPLMLTGTYGKVDIYATVKGGGKSGQAGALRHGIAKALVEYNPEFRDVLKKAGLLTRDARVKERKKYGLRGARRACQFSKR</sequence>
<comment type="caution">
    <text evidence="7">The sequence shown here is derived from an EMBL/GenBank/DDBJ whole genome shotgun (WGS) entry which is preliminary data.</text>
</comment>
<dbReference type="HAMAP" id="MF_00532_B">
    <property type="entry name" value="Ribosomal_uS9_B"/>
    <property type="match status" value="1"/>
</dbReference>
<dbReference type="GO" id="GO:0022627">
    <property type="term" value="C:cytosolic small ribosomal subunit"/>
    <property type="evidence" value="ECO:0007669"/>
    <property type="project" value="TreeGrafter"/>
</dbReference>
<dbReference type="InterPro" id="IPR000754">
    <property type="entry name" value="Ribosomal_uS9"/>
</dbReference>
<evidence type="ECO:0000256" key="6">
    <source>
        <dbReference type="RuleBase" id="RU003815"/>
    </source>
</evidence>
<evidence type="ECO:0000256" key="1">
    <source>
        <dbReference type="ARBA" id="ARBA00005251"/>
    </source>
</evidence>